<keyword evidence="1" id="KW-1133">Transmembrane helix</keyword>
<protein>
    <submittedName>
        <fullName evidence="2">Uncharacterized protein</fullName>
    </submittedName>
</protein>
<proteinExistence type="predicted"/>
<organism evidence="2 3">
    <name type="scientific">Trichoglossum hirsutum</name>
    <dbReference type="NCBI Taxonomy" id="265104"/>
    <lineage>
        <taxon>Eukaryota</taxon>
        <taxon>Fungi</taxon>
        <taxon>Dikarya</taxon>
        <taxon>Ascomycota</taxon>
        <taxon>Pezizomycotina</taxon>
        <taxon>Geoglossomycetes</taxon>
        <taxon>Geoglossales</taxon>
        <taxon>Geoglossaceae</taxon>
        <taxon>Trichoglossum</taxon>
    </lineage>
</organism>
<name>A0A9P8L9I1_9PEZI</name>
<dbReference type="Proteomes" id="UP000750711">
    <property type="component" value="Unassembled WGS sequence"/>
</dbReference>
<feature type="transmembrane region" description="Helical" evidence="1">
    <location>
        <begin position="601"/>
        <end position="619"/>
    </location>
</feature>
<keyword evidence="3" id="KW-1185">Reference proteome</keyword>
<evidence type="ECO:0000256" key="1">
    <source>
        <dbReference type="SAM" id="Phobius"/>
    </source>
</evidence>
<keyword evidence="1" id="KW-0472">Membrane</keyword>
<feature type="transmembrane region" description="Helical" evidence="1">
    <location>
        <begin position="567"/>
        <end position="589"/>
    </location>
</feature>
<dbReference type="AlphaFoldDB" id="A0A9P8L9I1"/>
<evidence type="ECO:0000313" key="2">
    <source>
        <dbReference type="EMBL" id="KAH0556907.1"/>
    </source>
</evidence>
<evidence type="ECO:0000313" key="3">
    <source>
        <dbReference type="Proteomes" id="UP000750711"/>
    </source>
</evidence>
<accession>A0A9P8L9I1</accession>
<comment type="caution">
    <text evidence="2">The sequence shown here is derived from an EMBL/GenBank/DDBJ whole genome shotgun (WGS) entry which is preliminary data.</text>
</comment>
<reference evidence="2" key="1">
    <citation type="submission" date="2021-03" db="EMBL/GenBank/DDBJ databases">
        <title>Comparative genomics and phylogenomic investigation of the class Geoglossomycetes provide insights into ecological specialization and systematics.</title>
        <authorList>
            <person name="Melie T."/>
            <person name="Pirro S."/>
            <person name="Miller A.N."/>
            <person name="Quandt A."/>
        </authorList>
    </citation>
    <scope>NUCLEOTIDE SEQUENCE</scope>
    <source>
        <strain evidence="2">CAQ_001_2017</strain>
    </source>
</reference>
<gene>
    <name evidence="2" type="ORF">GP486_005307</name>
</gene>
<sequence length="783" mass="88614">MSSSNRRRSYLPYQGYVSGRGNRIDPEAGREEFVEPKTSFNLDADEICKGLNCHRSFKVKEGYEMKDLPKFDDLTAYKVHPDREYEYWQKEVYRLVKIANSTEPLRLECREEWFGDADREGYTNLHKLSVQLQHALDVCEHDNELIAIEFSPVTANVRNYEKAHKRLLREFNPDEGKERYQRDLRLQEHNDECYHALVNYITGMLVRVLIRTMDGNFWVENCIITVAKFAAKLKVLVFDLAGAATTSLEGTSDVRRRMSHEHSFYKMFEEIGSNPTDLETSLGKQQKALQRDLVETGMRYFFIMDAFHQGVTLLLGAINSDLGSNEETELSVDIFETSVIVYDTGITNRPTLLCGERDGSIGAAADPGEIRCASVASSVCLEAWEALKETKSSTSSHTWTSINWKWTKIEQNGDLASGNRAGSVTLYSMNNVITALVPYLMLCGVFPCVLDGMSSHVSVISDPTNPVRYFFETKFLAMFVVQTSAYRANRSGFINDPDVCNVSETPMAQKKALAEGAMASTLWNATVGDENLRKDYKGLRDRNSSAMKMVNSWIIDEKAIVIPYKRYAWGFLAVCVVLVLGGLGIGFFVKTRIRGVDPFNISIFCWAFAGFLTVFAKSIRVENWPWRDYLRGYVVCRSVTEVQAVSGLDAQLLLSILLRLEGRMNLKKRGPFHHLFTRATEDGFSIDVPVRSSTLINGGLIFVKVQSILGPALVSITAKSWSSYSKIMPKDSTKNEERIICRDLLEPGVWMDGSKELPLYTLCTNALHWYRVLGVFNKDAMFD</sequence>
<dbReference type="EMBL" id="JAGHQM010000977">
    <property type="protein sequence ID" value="KAH0556907.1"/>
    <property type="molecule type" value="Genomic_DNA"/>
</dbReference>
<keyword evidence="1" id="KW-0812">Transmembrane</keyword>